<evidence type="ECO:0000256" key="1">
    <source>
        <dbReference type="ARBA" id="ARBA00004141"/>
    </source>
</evidence>
<feature type="domain" description="Peptidase S54 rhomboid" evidence="9">
    <location>
        <begin position="257"/>
        <end position="381"/>
    </location>
</feature>
<evidence type="ECO:0000256" key="6">
    <source>
        <dbReference type="ARBA" id="ARBA00023136"/>
    </source>
</evidence>
<feature type="region of interest" description="Disordered" evidence="7">
    <location>
        <begin position="1"/>
        <end position="24"/>
    </location>
</feature>
<dbReference type="InParanoid" id="G7DSY1"/>
<feature type="transmembrane region" description="Helical" evidence="8">
    <location>
        <begin position="161"/>
        <end position="179"/>
    </location>
</feature>
<sequence length="403" mass="44697">TKLRGLSTSSKREEQKSIGRIELVPQSKARDDDGDFYAEWHREMLAAGYTTPSERWRPSVTSPVLFATGLSAISLGLAAYLTNRDEEHYKHKIDGTRFRSWLRTQSDSHALAGECAALARAREQDRLARLRAWYSTLNRDSKEAVAPLLNRWNRMTEGQRTVAGVIGVYVGVYGLAWVLKPKTFFRLFTHYAPTARLYPLFTSSIAHFNLLHLGANAYALYTFSGAMYHHMGKASRLTRESGARDGGQPAQAESTTRYHFLAFMVCGGVMSSLGSHLWDSRIAYNAVRRALRDGIRATPKLFWRVRPGLGASGAVWSVVSYTALSTPDARLGIIFLPGIDFPIGAAAACLFGIDVLGMLLGWSRFGHAAHATGALFGVFWFYEGGYIFDSIRAKVRQLSEAIA</sequence>
<dbReference type="EMBL" id="BABT02000016">
    <property type="protein sequence ID" value="GAA93691.1"/>
    <property type="molecule type" value="Genomic_DNA"/>
</dbReference>
<comment type="subcellular location">
    <subcellularLocation>
        <location evidence="1">Membrane</location>
        <topology evidence="1">Multi-pass membrane protein</topology>
    </subcellularLocation>
</comment>
<reference evidence="10 11" key="1">
    <citation type="journal article" date="2011" name="J. Gen. Appl. Microbiol.">
        <title>Draft genome sequencing of the enigmatic basidiomycete Mixia osmundae.</title>
        <authorList>
            <person name="Nishida H."/>
            <person name="Nagatsuka Y."/>
            <person name="Sugiyama J."/>
        </authorList>
    </citation>
    <scope>NUCLEOTIDE SEQUENCE [LARGE SCALE GENOMIC DNA]</scope>
    <source>
        <strain evidence="11">CBS 9802 / IAM 14324 / JCM 22182 / KY 12970</strain>
    </source>
</reference>
<feature type="transmembrane region" description="Helical" evidence="8">
    <location>
        <begin position="199"/>
        <end position="221"/>
    </location>
</feature>
<keyword evidence="3 8" id="KW-0812">Transmembrane</keyword>
<evidence type="ECO:0000256" key="4">
    <source>
        <dbReference type="ARBA" id="ARBA00022801"/>
    </source>
</evidence>
<dbReference type="PANTHER" id="PTHR43731">
    <property type="entry name" value="RHOMBOID PROTEASE"/>
    <property type="match status" value="1"/>
</dbReference>
<dbReference type="InterPro" id="IPR035952">
    <property type="entry name" value="Rhomboid-like_sf"/>
</dbReference>
<evidence type="ECO:0000313" key="10">
    <source>
        <dbReference type="EMBL" id="GAA93691.1"/>
    </source>
</evidence>
<feature type="transmembrane region" description="Helical" evidence="8">
    <location>
        <begin position="365"/>
        <end position="382"/>
    </location>
</feature>
<dbReference type="OrthoDB" id="10260614at2759"/>
<evidence type="ECO:0000256" key="8">
    <source>
        <dbReference type="SAM" id="Phobius"/>
    </source>
</evidence>
<proteinExistence type="inferred from homology"/>
<dbReference type="eggNOG" id="KOG2980">
    <property type="taxonomic scope" value="Eukaryota"/>
</dbReference>
<dbReference type="GO" id="GO:0006465">
    <property type="term" value="P:signal peptide processing"/>
    <property type="evidence" value="ECO:0007669"/>
    <property type="project" value="TreeGrafter"/>
</dbReference>
<dbReference type="PANTHER" id="PTHR43731:SF14">
    <property type="entry name" value="PRESENILIN-ASSOCIATED RHOMBOID-LIKE PROTEIN, MITOCHONDRIAL"/>
    <property type="match status" value="1"/>
</dbReference>
<feature type="compositionally biased region" description="Basic and acidic residues" evidence="7">
    <location>
        <begin position="10"/>
        <end position="19"/>
    </location>
</feature>
<comment type="caution">
    <text evidence="10">The sequence shown here is derived from an EMBL/GenBank/DDBJ whole genome shotgun (WGS) entry which is preliminary data.</text>
</comment>
<dbReference type="Proteomes" id="UP000009131">
    <property type="component" value="Unassembled WGS sequence"/>
</dbReference>
<name>G7DSY1_MIXOS</name>
<dbReference type="Pfam" id="PF01694">
    <property type="entry name" value="Rhomboid"/>
    <property type="match status" value="1"/>
</dbReference>
<evidence type="ECO:0000256" key="5">
    <source>
        <dbReference type="ARBA" id="ARBA00022989"/>
    </source>
</evidence>
<organism evidence="10 11">
    <name type="scientific">Mixia osmundae (strain CBS 9802 / IAM 14324 / JCM 22182 / KY 12970)</name>
    <dbReference type="NCBI Taxonomy" id="764103"/>
    <lineage>
        <taxon>Eukaryota</taxon>
        <taxon>Fungi</taxon>
        <taxon>Dikarya</taxon>
        <taxon>Basidiomycota</taxon>
        <taxon>Pucciniomycotina</taxon>
        <taxon>Mixiomycetes</taxon>
        <taxon>Mixiales</taxon>
        <taxon>Mixiaceae</taxon>
        <taxon>Mixia</taxon>
    </lineage>
</organism>
<keyword evidence="6 8" id="KW-0472">Membrane</keyword>
<dbReference type="HOGENOM" id="CLU_034022_1_0_1"/>
<keyword evidence="11" id="KW-1185">Reference proteome</keyword>
<dbReference type="STRING" id="764103.G7DSY1"/>
<dbReference type="GO" id="GO:0004252">
    <property type="term" value="F:serine-type endopeptidase activity"/>
    <property type="evidence" value="ECO:0007669"/>
    <property type="project" value="InterPro"/>
</dbReference>
<protein>
    <recommendedName>
        <fullName evidence="9">Peptidase S54 rhomboid domain-containing protein</fullName>
    </recommendedName>
</protein>
<dbReference type="GO" id="GO:0016020">
    <property type="term" value="C:membrane"/>
    <property type="evidence" value="ECO:0007669"/>
    <property type="project" value="UniProtKB-SubCell"/>
</dbReference>
<evidence type="ECO:0000256" key="2">
    <source>
        <dbReference type="ARBA" id="ARBA00009045"/>
    </source>
</evidence>
<keyword evidence="4" id="KW-0378">Hydrolase</keyword>
<evidence type="ECO:0000313" key="11">
    <source>
        <dbReference type="Proteomes" id="UP000009131"/>
    </source>
</evidence>
<dbReference type="AlphaFoldDB" id="G7DSY1"/>
<dbReference type="InterPro" id="IPR050925">
    <property type="entry name" value="Rhomboid_protease_S54"/>
</dbReference>
<feature type="non-terminal residue" evidence="10">
    <location>
        <position position="1"/>
    </location>
</feature>
<evidence type="ECO:0000259" key="9">
    <source>
        <dbReference type="Pfam" id="PF01694"/>
    </source>
</evidence>
<evidence type="ECO:0000256" key="7">
    <source>
        <dbReference type="SAM" id="MobiDB-lite"/>
    </source>
</evidence>
<reference evidence="10 11" key="2">
    <citation type="journal article" date="2012" name="Open Biol.">
        <title>Characteristics of nucleosomes and linker DNA regions on the genome of the basidiomycete Mixia osmundae revealed by mono- and dinucleosome mapping.</title>
        <authorList>
            <person name="Nishida H."/>
            <person name="Kondo S."/>
            <person name="Matsumoto T."/>
            <person name="Suzuki Y."/>
            <person name="Yoshikawa H."/>
            <person name="Taylor T.D."/>
            <person name="Sugiyama J."/>
        </authorList>
    </citation>
    <scope>NUCLEOTIDE SEQUENCE [LARGE SCALE GENOMIC DNA]</scope>
    <source>
        <strain evidence="11">CBS 9802 / IAM 14324 / JCM 22182 / KY 12970</strain>
    </source>
</reference>
<feature type="transmembrane region" description="Helical" evidence="8">
    <location>
        <begin position="64"/>
        <end position="82"/>
    </location>
</feature>
<dbReference type="SUPFAM" id="SSF144091">
    <property type="entry name" value="Rhomboid-like"/>
    <property type="match status" value="1"/>
</dbReference>
<dbReference type="InterPro" id="IPR022764">
    <property type="entry name" value="Peptidase_S54_rhomboid_dom"/>
</dbReference>
<accession>G7DSY1</accession>
<gene>
    <name evidence="10" type="primary">Mo00336</name>
    <name evidence="10" type="ORF">E5Q_00336</name>
</gene>
<evidence type="ECO:0000256" key="3">
    <source>
        <dbReference type="ARBA" id="ARBA00022692"/>
    </source>
</evidence>
<feature type="transmembrane region" description="Helical" evidence="8">
    <location>
        <begin position="331"/>
        <end position="353"/>
    </location>
</feature>
<comment type="similarity">
    <text evidence="2">Belongs to the peptidase S54 family.</text>
</comment>
<keyword evidence="5 8" id="KW-1133">Transmembrane helix</keyword>
<dbReference type="Gene3D" id="1.20.1540.10">
    <property type="entry name" value="Rhomboid-like"/>
    <property type="match status" value="1"/>
</dbReference>